<feature type="compositionally biased region" description="Low complexity" evidence="1">
    <location>
        <begin position="45"/>
        <end position="54"/>
    </location>
</feature>
<proteinExistence type="predicted"/>
<feature type="compositionally biased region" description="Pro residues" evidence="1">
    <location>
        <begin position="34"/>
        <end position="44"/>
    </location>
</feature>
<feature type="region of interest" description="Disordered" evidence="1">
    <location>
        <begin position="334"/>
        <end position="356"/>
    </location>
</feature>
<dbReference type="AlphaFoldDB" id="A0A1Y2E8P4"/>
<feature type="compositionally biased region" description="Low complexity" evidence="1">
    <location>
        <begin position="68"/>
        <end position="83"/>
    </location>
</feature>
<reference evidence="2 3" key="1">
    <citation type="submission" date="2016-07" db="EMBL/GenBank/DDBJ databases">
        <title>Pervasive Adenine N6-methylation of Active Genes in Fungi.</title>
        <authorList>
            <consortium name="DOE Joint Genome Institute"/>
            <person name="Mondo S.J."/>
            <person name="Dannebaum R.O."/>
            <person name="Kuo R.C."/>
            <person name="Labutti K."/>
            <person name="Haridas S."/>
            <person name="Kuo A."/>
            <person name="Salamov A."/>
            <person name="Ahrendt S.R."/>
            <person name="Lipzen A."/>
            <person name="Sullivan W."/>
            <person name="Andreopoulos W.B."/>
            <person name="Clum A."/>
            <person name="Lindquist E."/>
            <person name="Daum C."/>
            <person name="Ramamoorthy G.K."/>
            <person name="Gryganskyi A."/>
            <person name="Culley D."/>
            <person name="Magnuson J.K."/>
            <person name="James T.Y."/>
            <person name="O'Malley M.A."/>
            <person name="Stajich J.E."/>
            <person name="Spatafora J.W."/>
            <person name="Visel A."/>
            <person name="Grigoriev I.V."/>
        </authorList>
    </citation>
    <scope>NUCLEOTIDE SEQUENCE [LARGE SCALE GENOMIC DNA]</scope>
    <source>
        <strain evidence="2 3">62-1032</strain>
    </source>
</reference>
<evidence type="ECO:0000313" key="3">
    <source>
        <dbReference type="Proteomes" id="UP000193467"/>
    </source>
</evidence>
<feature type="region of interest" description="Disordered" evidence="1">
    <location>
        <begin position="198"/>
        <end position="253"/>
    </location>
</feature>
<feature type="compositionally biased region" description="Low complexity" evidence="1">
    <location>
        <begin position="237"/>
        <end position="253"/>
    </location>
</feature>
<feature type="compositionally biased region" description="Low complexity" evidence="1">
    <location>
        <begin position="334"/>
        <end position="344"/>
    </location>
</feature>
<name>A0A1Y2E8P4_9BASI</name>
<organism evidence="2 3">
    <name type="scientific">Leucosporidium creatinivorum</name>
    <dbReference type="NCBI Taxonomy" id="106004"/>
    <lineage>
        <taxon>Eukaryota</taxon>
        <taxon>Fungi</taxon>
        <taxon>Dikarya</taxon>
        <taxon>Basidiomycota</taxon>
        <taxon>Pucciniomycotina</taxon>
        <taxon>Microbotryomycetes</taxon>
        <taxon>Leucosporidiales</taxon>
        <taxon>Leucosporidium</taxon>
    </lineage>
</organism>
<sequence length="389" mass="40430">MPTASTSKAARTATTTSSSGSRPATRSTTATTEPPTPSAAPPTSVPTTKVSLTTNKKKSKAGSQNERPTTSAAPPALSTASKKVAAKKKVAARQALTPATPSSSSVSSRSGKNTSTTSIATRGTAAIAQVNSGTAEGEVEEVVVVDAVRDLVDSRLLVAAGKGLPCPACDELTDFDAAPLYGHKETCLWFWRRGGPTSDLSSSAEPAPATETAAAESPQETPKIVKSSGGSSVQRFGSSSTAGSSTASSSSTAGAVSADVDMASLSDPFNMPHIWSIARANRKFADTEDSQGDMESLLLHAAYMSLMSEKGMIWMLTVRTTRRCMNMSTVTLLPYSTPSTPPGRRSGRPSDAIDEAREDFLTGLSSHLSYNPLSDLKDPNVARPPTRRV</sequence>
<protein>
    <submittedName>
        <fullName evidence="2">Uncharacterized protein</fullName>
    </submittedName>
</protein>
<gene>
    <name evidence="2" type="ORF">BCR35DRAFT_334445</name>
</gene>
<dbReference type="InParanoid" id="A0A1Y2E8P4"/>
<evidence type="ECO:0000313" key="2">
    <source>
        <dbReference type="EMBL" id="ORY67930.1"/>
    </source>
</evidence>
<comment type="caution">
    <text evidence="2">The sequence shown here is derived from an EMBL/GenBank/DDBJ whole genome shotgun (WGS) entry which is preliminary data.</text>
</comment>
<feature type="region of interest" description="Disordered" evidence="1">
    <location>
        <begin position="1"/>
        <end position="119"/>
    </location>
</feature>
<keyword evidence="3" id="KW-1185">Reference proteome</keyword>
<dbReference type="EMBL" id="MCGR01000060">
    <property type="protein sequence ID" value="ORY67930.1"/>
    <property type="molecule type" value="Genomic_DNA"/>
</dbReference>
<feature type="compositionally biased region" description="Low complexity" evidence="1">
    <location>
        <begin position="1"/>
        <end position="33"/>
    </location>
</feature>
<feature type="compositionally biased region" description="Low complexity" evidence="1">
    <location>
        <begin position="201"/>
        <end position="222"/>
    </location>
</feature>
<accession>A0A1Y2E8P4</accession>
<evidence type="ECO:0000256" key="1">
    <source>
        <dbReference type="SAM" id="MobiDB-lite"/>
    </source>
</evidence>
<dbReference type="Proteomes" id="UP000193467">
    <property type="component" value="Unassembled WGS sequence"/>
</dbReference>